<name>A0A2Z5G4L0_9BACT</name>
<dbReference type="InterPro" id="IPR018309">
    <property type="entry name" value="Tscrpt_reg_PadR_C"/>
</dbReference>
<gene>
    <name evidence="3" type="ORF">ACPOL_4772</name>
</gene>
<protein>
    <submittedName>
        <fullName evidence="3">Transcriptional regulator, PadR family</fullName>
    </submittedName>
</protein>
<dbReference type="Gene3D" id="6.10.140.190">
    <property type="match status" value="1"/>
</dbReference>
<dbReference type="Gene3D" id="1.10.10.10">
    <property type="entry name" value="Winged helix-like DNA-binding domain superfamily/Winged helix DNA-binding domain"/>
    <property type="match status" value="1"/>
</dbReference>
<dbReference type="InterPro" id="IPR036390">
    <property type="entry name" value="WH_DNA-bd_sf"/>
</dbReference>
<dbReference type="PANTHER" id="PTHR43252">
    <property type="entry name" value="TRANSCRIPTIONAL REGULATOR YQJI"/>
    <property type="match status" value="1"/>
</dbReference>
<feature type="domain" description="Transcription regulator PadR C-terminal" evidence="2">
    <location>
        <begin position="87"/>
        <end position="167"/>
    </location>
</feature>
<evidence type="ECO:0000313" key="4">
    <source>
        <dbReference type="Proteomes" id="UP000253606"/>
    </source>
</evidence>
<dbReference type="Pfam" id="PF10400">
    <property type="entry name" value="Vir_act_alpha_C"/>
    <property type="match status" value="1"/>
</dbReference>
<dbReference type="PANTHER" id="PTHR43252:SF6">
    <property type="entry name" value="NEGATIVE TRANSCRIPTION REGULATOR PADR"/>
    <property type="match status" value="1"/>
</dbReference>
<dbReference type="InterPro" id="IPR005149">
    <property type="entry name" value="Tscrpt_reg_PadR_N"/>
</dbReference>
<dbReference type="RefSeq" id="WP_161557504.1">
    <property type="nucleotide sequence ID" value="NZ_CP030840.1"/>
</dbReference>
<accession>A0A2Z5G4L0</accession>
<dbReference type="KEGG" id="abas:ACPOL_4772"/>
<evidence type="ECO:0000313" key="3">
    <source>
        <dbReference type="EMBL" id="AXC14038.1"/>
    </source>
</evidence>
<dbReference type="Pfam" id="PF03551">
    <property type="entry name" value="PadR"/>
    <property type="match status" value="1"/>
</dbReference>
<reference evidence="3 4" key="1">
    <citation type="journal article" date="2018" name="Front. Microbiol.">
        <title>Hydrolytic Capabilities as a Key to Environmental Success: Chitinolytic and Cellulolytic Acidobacteria From Acidic Sub-arctic Soils and Boreal Peatlands.</title>
        <authorList>
            <person name="Belova S.E."/>
            <person name="Ravin N.V."/>
            <person name="Pankratov T.A."/>
            <person name="Rakitin A.L."/>
            <person name="Ivanova A.A."/>
            <person name="Beletsky A.V."/>
            <person name="Mardanov A.V."/>
            <person name="Sinninghe Damste J.S."/>
            <person name="Dedysh S.N."/>
        </authorList>
    </citation>
    <scope>NUCLEOTIDE SEQUENCE [LARGE SCALE GENOMIC DNA]</scope>
    <source>
        <strain evidence="3 4">SBC82</strain>
    </source>
</reference>
<dbReference type="InterPro" id="IPR036388">
    <property type="entry name" value="WH-like_DNA-bd_sf"/>
</dbReference>
<dbReference type="AlphaFoldDB" id="A0A2Z5G4L0"/>
<dbReference type="SUPFAM" id="SSF46785">
    <property type="entry name" value="Winged helix' DNA-binding domain"/>
    <property type="match status" value="1"/>
</dbReference>
<feature type="domain" description="Transcription regulator PadR N-terminal" evidence="1">
    <location>
        <begin position="7"/>
        <end position="73"/>
    </location>
</feature>
<organism evidence="3 4">
    <name type="scientific">Acidisarcina polymorpha</name>
    <dbReference type="NCBI Taxonomy" id="2211140"/>
    <lineage>
        <taxon>Bacteria</taxon>
        <taxon>Pseudomonadati</taxon>
        <taxon>Acidobacteriota</taxon>
        <taxon>Terriglobia</taxon>
        <taxon>Terriglobales</taxon>
        <taxon>Acidobacteriaceae</taxon>
        <taxon>Acidisarcina</taxon>
    </lineage>
</organism>
<proteinExistence type="predicted"/>
<evidence type="ECO:0000259" key="1">
    <source>
        <dbReference type="Pfam" id="PF03551"/>
    </source>
</evidence>
<keyword evidence="4" id="KW-1185">Reference proteome</keyword>
<sequence>MLTFGKKKSGYDLKKAIAASTANFWSESYGNIYPTLKKLLEEGSIQEENDKAAATKRPKQLYSITEKGRESLKQWFRRPVAERSEDNELLLKLFFGAMMSPGESLALVRAHRDHHVALLERLKAIERRIMTGPSTDKRRVYLWATLSYGQAVSQALIQWSDATEKALQTLG</sequence>
<dbReference type="EMBL" id="CP030840">
    <property type="protein sequence ID" value="AXC14038.1"/>
    <property type="molecule type" value="Genomic_DNA"/>
</dbReference>
<evidence type="ECO:0000259" key="2">
    <source>
        <dbReference type="Pfam" id="PF10400"/>
    </source>
</evidence>
<dbReference type="Proteomes" id="UP000253606">
    <property type="component" value="Chromosome"/>
</dbReference>